<comment type="subcellular location">
    <subcellularLocation>
        <location evidence="1">Cell membrane</location>
        <topology evidence="1">Multi-pass membrane protein</topology>
    </subcellularLocation>
</comment>
<name>A0AA36G7R9_9BILA</name>
<feature type="transmembrane region" description="Helical" evidence="7">
    <location>
        <begin position="199"/>
        <end position="225"/>
    </location>
</feature>
<dbReference type="PANTHER" id="PTHR24241">
    <property type="entry name" value="NEUROPEPTIDE RECEPTOR-RELATED G-PROTEIN COUPLED RECEPTOR"/>
    <property type="match status" value="1"/>
</dbReference>
<dbReference type="SUPFAM" id="SSF81321">
    <property type="entry name" value="Family A G protein-coupled receptor-like"/>
    <property type="match status" value="1"/>
</dbReference>
<dbReference type="GO" id="GO:0042277">
    <property type="term" value="F:peptide binding"/>
    <property type="evidence" value="ECO:0007669"/>
    <property type="project" value="TreeGrafter"/>
</dbReference>
<feature type="domain" description="G-protein coupled receptors family 1 profile" evidence="8">
    <location>
        <begin position="40"/>
        <end position="351"/>
    </location>
</feature>
<evidence type="ECO:0000256" key="2">
    <source>
        <dbReference type="ARBA" id="ARBA00022475"/>
    </source>
</evidence>
<evidence type="ECO:0000313" key="10">
    <source>
        <dbReference type="Proteomes" id="UP001177023"/>
    </source>
</evidence>
<feature type="transmembrane region" description="Helical" evidence="7">
    <location>
        <begin position="332"/>
        <end position="352"/>
    </location>
</feature>
<keyword evidence="10" id="KW-1185">Reference proteome</keyword>
<dbReference type="PANTHER" id="PTHR24241:SF83">
    <property type="entry name" value="G-PROTEIN COUPLED RECEPTOR 150-RELATED"/>
    <property type="match status" value="1"/>
</dbReference>
<dbReference type="GO" id="GO:0032870">
    <property type="term" value="P:cellular response to hormone stimulus"/>
    <property type="evidence" value="ECO:0007669"/>
    <property type="project" value="TreeGrafter"/>
</dbReference>
<dbReference type="InterPro" id="IPR000276">
    <property type="entry name" value="GPCR_Rhodpsn"/>
</dbReference>
<dbReference type="GO" id="GO:0004930">
    <property type="term" value="F:G protein-coupled receptor activity"/>
    <property type="evidence" value="ECO:0007669"/>
    <property type="project" value="InterPro"/>
</dbReference>
<evidence type="ECO:0000259" key="8">
    <source>
        <dbReference type="PROSITE" id="PS50262"/>
    </source>
</evidence>
<protein>
    <recommendedName>
        <fullName evidence="8">G-protein coupled receptors family 1 profile domain-containing protein</fullName>
    </recommendedName>
</protein>
<dbReference type="PRINTS" id="PR00237">
    <property type="entry name" value="GPCRRHODOPSN"/>
</dbReference>
<keyword evidence="6" id="KW-0675">Receptor</keyword>
<dbReference type="GO" id="GO:0005886">
    <property type="term" value="C:plasma membrane"/>
    <property type="evidence" value="ECO:0007669"/>
    <property type="project" value="UniProtKB-SubCell"/>
</dbReference>
<evidence type="ECO:0000256" key="6">
    <source>
        <dbReference type="ARBA" id="ARBA00023170"/>
    </source>
</evidence>
<feature type="transmembrane region" description="Helical" evidence="7">
    <location>
        <begin position="145"/>
        <end position="163"/>
    </location>
</feature>
<feature type="transmembrane region" description="Helical" evidence="7">
    <location>
        <begin position="104"/>
        <end position="125"/>
    </location>
</feature>
<evidence type="ECO:0000256" key="5">
    <source>
        <dbReference type="ARBA" id="ARBA00023136"/>
    </source>
</evidence>
<proteinExistence type="predicted"/>
<evidence type="ECO:0000313" key="9">
    <source>
        <dbReference type="EMBL" id="CAJ0582395.1"/>
    </source>
</evidence>
<evidence type="ECO:0000256" key="3">
    <source>
        <dbReference type="ARBA" id="ARBA00022692"/>
    </source>
</evidence>
<dbReference type="Pfam" id="PF00001">
    <property type="entry name" value="7tm_1"/>
    <property type="match status" value="1"/>
</dbReference>
<accession>A0AA36G7R9</accession>
<dbReference type="AlphaFoldDB" id="A0AA36G7R9"/>
<dbReference type="EMBL" id="CATQJA010002664">
    <property type="protein sequence ID" value="CAJ0582395.1"/>
    <property type="molecule type" value="Genomic_DNA"/>
</dbReference>
<gene>
    <name evidence="9" type="ORF">MSPICULIGERA_LOCUS20528</name>
</gene>
<sequence length="381" mass="43717">MNETDELGDLAEITASASEGSVLSTQLTLQTLFVCLGLPMNISTFFYMMKRYKHARSFLLLLHINLNLTDILVLGPSLIGKIIWEASGYQWWAGDLACRLMRFIDVFAFMASSNIMVCIALYRLYALRYPLWVSAVGHSRVPRMLLLAWGIAALASLPQVIVWQELRHSNDKIGCYNFWLAKGIIAGNNGILDEDVGKLVAYSVVSSIVMFYVPCIILIVCYVLILRDIYSTLTYDADASSVLYIAEFTRLSSCGRSSKEKQLQQQMKENGGLVKAPQCSLRGQDRFQRAKIRSLRITLFLILCYVITWLPYNMLNWVLVYDFNYYMTIEGNLYFLNCLVYLNSVINPFIYGRCQGLKMLCRWGKTKKRKPKDHFCWMLRN</sequence>
<dbReference type="PROSITE" id="PS50262">
    <property type="entry name" value="G_PROTEIN_RECEP_F1_2"/>
    <property type="match status" value="1"/>
</dbReference>
<feature type="non-terminal residue" evidence="9">
    <location>
        <position position="381"/>
    </location>
</feature>
<reference evidence="9" key="1">
    <citation type="submission" date="2023-06" db="EMBL/GenBank/DDBJ databases">
        <authorList>
            <person name="Delattre M."/>
        </authorList>
    </citation>
    <scope>NUCLEOTIDE SEQUENCE</scope>
    <source>
        <strain evidence="9">AF72</strain>
    </source>
</reference>
<keyword evidence="3 7" id="KW-0812">Transmembrane</keyword>
<comment type="caution">
    <text evidence="9">The sequence shown here is derived from an EMBL/GenBank/DDBJ whole genome shotgun (WGS) entry which is preliminary data.</text>
</comment>
<dbReference type="Gene3D" id="1.20.1070.10">
    <property type="entry name" value="Rhodopsin 7-helix transmembrane proteins"/>
    <property type="match status" value="1"/>
</dbReference>
<organism evidence="9 10">
    <name type="scientific">Mesorhabditis spiculigera</name>
    <dbReference type="NCBI Taxonomy" id="96644"/>
    <lineage>
        <taxon>Eukaryota</taxon>
        <taxon>Metazoa</taxon>
        <taxon>Ecdysozoa</taxon>
        <taxon>Nematoda</taxon>
        <taxon>Chromadorea</taxon>
        <taxon>Rhabditida</taxon>
        <taxon>Rhabditina</taxon>
        <taxon>Rhabditomorpha</taxon>
        <taxon>Rhabditoidea</taxon>
        <taxon>Rhabditidae</taxon>
        <taxon>Mesorhabditinae</taxon>
        <taxon>Mesorhabditis</taxon>
    </lineage>
</organism>
<dbReference type="InterPro" id="IPR017452">
    <property type="entry name" value="GPCR_Rhodpsn_7TM"/>
</dbReference>
<evidence type="ECO:0000256" key="7">
    <source>
        <dbReference type="SAM" id="Phobius"/>
    </source>
</evidence>
<feature type="transmembrane region" description="Helical" evidence="7">
    <location>
        <begin position="27"/>
        <end position="48"/>
    </location>
</feature>
<feature type="transmembrane region" description="Helical" evidence="7">
    <location>
        <begin position="60"/>
        <end position="84"/>
    </location>
</feature>
<keyword evidence="2" id="KW-1003">Cell membrane</keyword>
<evidence type="ECO:0000256" key="4">
    <source>
        <dbReference type="ARBA" id="ARBA00022989"/>
    </source>
</evidence>
<feature type="transmembrane region" description="Helical" evidence="7">
    <location>
        <begin position="294"/>
        <end position="312"/>
    </location>
</feature>
<dbReference type="Proteomes" id="UP001177023">
    <property type="component" value="Unassembled WGS sequence"/>
</dbReference>
<keyword evidence="4 7" id="KW-1133">Transmembrane helix</keyword>
<evidence type="ECO:0000256" key="1">
    <source>
        <dbReference type="ARBA" id="ARBA00004651"/>
    </source>
</evidence>
<keyword evidence="5 7" id="KW-0472">Membrane</keyword>